<dbReference type="PROSITE" id="PS00909">
    <property type="entry name" value="MR_MLE_2"/>
    <property type="match status" value="1"/>
</dbReference>
<dbReference type="SUPFAM" id="SSF51604">
    <property type="entry name" value="Enolase C-terminal domain-like"/>
    <property type="match status" value="1"/>
</dbReference>
<gene>
    <name evidence="3" type="ORF">QNO04_04940</name>
</gene>
<feature type="domain" description="Mandelate racemase/muconate lactonizing enzyme C-terminal" evidence="2">
    <location>
        <begin position="156"/>
        <end position="247"/>
    </location>
</feature>
<dbReference type="RefSeq" id="WP_394306550.1">
    <property type="nucleotide sequence ID" value="NZ_JASKMA010000003.1"/>
</dbReference>
<proteinExistence type="predicted"/>
<keyword evidence="1" id="KW-0479">Metal-binding</keyword>
<dbReference type="InterPro" id="IPR036849">
    <property type="entry name" value="Enolase-like_C_sf"/>
</dbReference>
<dbReference type="SMART" id="SM00922">
    <property type="entry name" value="MR_MLE"/>
    <property type="match status" value="1"/>
</dbReference>
<dbReference type="InterPro" id="IPR018110">
    <property type="entry name" value="Mandel_Rmase/mucon_lact_enz_CS"/>
</dbReference>
<evidence type="ECO:0000259" key="2">
    <source>
        <dbReference type="SMART" id="SM00922"/>
    </source>
</evidence>
<comment type="caution">
    <text evidence="3">The sequence shown here is derived from an EMBL/GenBank/DDBJ whole genome shotgun (WGS) entry which is preliminary data.</text>
</comment>
<dbReference type="SUPFAM" id="SSF54826">
    <property type="entry name" value="Enolase N-terminal domain-like"/>
    <property type="match status" value="1"/>
</dbReference>
<dbReference type="SFLD" id="SFLDG00180">
    <property type="entry name" value="muconate_cycloisomerase"/>
    <property type="match status" value="1"/>
</dbReference>
<dbReference type="InterPro" id="IPR013342">
    <property type="entry name" value="Mandelate_racemase_C"/>
</dbReference>
<evidence type="ECO:0000313" key="4">
    <source>
        <dbReference type="Proteomes" id="UP001249760"/>
    </source>
</evidence>
<dbReference type="InterPro" id="IPR029065">
    <property type="entry name" value="Enolase_C-like"/>
</dbReference>
<organism evidence="3 4">
    <name type="scientific">Streptomyces lusitanus</name>
    <dbReference type="NCBI Taxonomy" id="68232"/>
    <lineage>
        <taxon>Bacteria</taxon>
        <taxon>Bacillati</taxon>
        <taxon>Actinomycetota</taxon>
        <taxon>Actinomycetes</taxon>
        <taxon>Kitasatosporales</taxon>
        <taxon>Streptomycetaceae</taxon>
        <taxon>Streptomyces</taxon>
    </lineage>
</organism>
<dbReference type="InterPro" id="IPR029017">
    <property type="entry name" value="Enolase-like_N"/>
</dbReference>
<dbReference type="PANTHER" id="PTHR48073">
    <property type="entry name" value="O-SUCCINYLBENZOATE SYNTHASE-RELATED"/>
    <property type="match status" value="1"/>
</dbReference>
<dbReference type="Pfam" id="PF13378">
    <property type="entry name" value="MR_MLE_C"/>
    <property type="match status" value="1"/>
</dbReference>
<accession>A0ABU3JLK7</accession>
<dbReference type="SFLD" id="SFLDS00001">
    <property type="entry name" value="Enolase"/>
    <property type="match status" value="1"/>
</dbReference>
<evidence type="ECO:0000256" key="1">
    <source>
        <dbReference type="ARBA" id="ARBA00022723"/>
    </source>
</evidence>
<keyword evidence="4" id="KW-1185">Reference proteome</keyword>
<dbReference type="EMBL" id="JASKMA010000003">
    <property type="protein sequence ID" value="MDT6982796.1"/>
    <property type="molecule type" value="Genomic_DNA"/>
</dbReference>
<protein>
    <submittedName>
        <fullName evidence="3">Enolase C-terminal domain-like protein</fullName>
    </submittedName>
</protein>
<dbReference type="Gene3D" id="3.20.20.120">
    <property type="entry name" value="Enolase-like C-terminal domain"/>
    <property type="match status" value="1"/>
</dbReference>
<name>A0ABU3JLK7_9ACTN</name>
<evidence type="ECO:0000313" key="3">
    <source>
        <dbReference type="EMBL" id="MDT6982796.1"/>
    </source>
</evidence>
<dbReference type="Proteomes" id="UP001249760">
    <property type="component" value="Unassembled WGS sequence"/>
</dbReference>
<reference evidence="3 4" key="1">
    <citation type="submission" date="2023-05" db="EMBL/GenBank/DDBJ databases">
        <title>Streptomyces fuscus sp. nov., a brown-black pigment producing actinomyces isolated from dry sand of Sea duck farm.</title>
        <authorList>
            <person name="Xie J."/>
            <person name="Shen N."/>
        </authorList>
    </citation>
    <scope>NUCLEOTIDE SEQUENCE [LARGE SCALE GENOMIC DNA]</scope>
    <source>
        <strain evidence="3 4">CGMCC 4.1745</strain>
    </source>
</reference>
<dbReference type="PANTHER" id="PTHR48073:SF2">
    <property type="entry name" value="O-SUCCINYLBENZOATE SYNTHASE"/>
    <property type="match status" value="1"/>
</dbReference>
<sequence>MPERSGATLYRVELPMAVDFDHPAKRRSASDSLVLRLEADGATGLGECAPRTYVTGETTESVTAALHELPLDTVFARLRSTEPASLLARMREAGVAETFGLRGGNNLLCLLETALLDLLGRRLGLEGRQLVPDHGAPAMPPAVLPVSQVLDLSLDVEEFLDTRGPFHFVKVKAAADIRRDVRTVGAIRARLGDRVPVMVDANMSWSSEEATGHLAALRDAGADLVEEPLAKGSWADLARLRARTGLGVMLDESVCTLEDARRAVESEACDAFNIRVAKNGGPVTAARLIGLARQAGLAFQIGVQVAEVGPLINAGRALAFAHSDALTVEAGQADRFFPEMVVSPRPAVCRSTNTIAPAAGPGFGLDLNEHAASWAVSGRTESDPSWHPVSTTVLHAKEHA</sequence>
<dbReference type="Gene3D" id="3.30.390.10">
    <property type="entry name" value="Enolase-like, N-terminal domain"/>
    <property type="match status" value="1"/>
</dbReference>